<comment type="caution">
    <text evidence="2">The sequence shown here is derived from an EMBL/GenBank/DDBJ whole genome shotgun (WGS) entry which is preliminary data.</text>
</comment>
<evidence type="ECO:0000313" key="3">
    <source>
        <dbReference type="Proteomes" id="UP001140091"/>
    </source>
</evidence>
<organism evidence="2 3">
    <name type="scientific">Candolleomyces eurysporus</name>
    <dbReference type="NCBI Taxonomy" id="2828524"/>
    <lineage>
        <taxon>Eukaryota</taxon>
        <taxon>Fungi</taxon>
        <taxon>Dikarya</taxon>
        <taxon>Basidiomycota</taxon>
        <taxon>Agaricomycotina</taxon>
        <taxon>Agaricomycetes</taxon>
        <taxon>Agaricomycetidae</taxon>
        <taxon>Agaricales</taxon>
        <taxon>Agaricineae</taxon>
        <taxon>Psathyrellaceae</taxon>
        <taxon>Candolleomyces</taxon>
    </lineage>
</organism>
<reference evidence="2" key="1">
    <citation type="submission" date="2022-06" db="EMBL/GenBank/DDBJ databases">
        <title>Genome Sequence of Candolleomyces eurysporus.</title>
        <authorList>
            <person name="Buettner E."/>
        </authorList>
    </citation>
    <scope>NUCLEOTIDE SEQUENCE</scope>
    <source>
        <strain evidence="2">VTCC 930004</strain>
    </source>
</reference>
<gene>
    <name evidence="2" type="ORF">H1R20_g11276</name>
</gene>
<evidence type="ECO:0000313" key="2">
    <source>
        <dbReference type="EMBL" id="KAJ2925813.1"/>
    </source>
</evidence>
<accession>A0A9W8J4J7</accession>
<proteinExistence type="predicted"/>
<feature type="compositionally biased region" description="Basic and acidic residues" evidence="1">
    <location>
        <begin position="281"/>
        <end position="317"/>
    </location>
</feature>
<feature type="non-terminal residue" evidence="2">
    <location>
        <position position="798"/>
    </location>
</feature>
<feature type="region of interest" description="Disordered" evidence="1">
    <location>
        <begin position="281"/>
        <end position="405"/>
    </location>
</feature>
<dbReference type="AlphaFoldDB" id="A0A9W8J4J7"/>
<feature type="compositionally biased region" description="Basic residues" evidence="1">
    <location>
        <begin position="337"/>
        <end position="354"/>
    </location>
</feature>
<feature type="compositionally biased region" description="Basic and acidic residues" evidence="1">
    <location>
        <begin position="93"/>
        <end position="104"/>
    </location>
</feature>
<dbReference type="Proteomes" id="UP001140091">
    <property type="component" value="Unassembled WGS sequence"/>
</dbReference>
<feature type="compositionally biased region" description="Polar residues" evidence="1">
    <location>
        <begin position="236"/>
        <end position="245"/>
    </location>
</feature>
<feature type="compositionally biased region" description="Polar residues" evidence="1">
    <location>
        <begin position="387"/>
        <end position="396"/>
    </location>
</feature>
<evidence type="ECO:0000256" key="1">
    <source>
        <dbReference type="SAM" id="MobiDB-lite"/>
    </source>
</evidence>
<feature type="region of interest" description="Disordered" evidence="1">
    <location>
        <begin position="90"/>
        <end position="161"/>
    </location>
</feature>
<protein>
    <submittedName>
        <fullName evidence="2">Uncharacterized protein</fullName>
    </submittedName>
</protein>
<keyword evidence="3" id="KW-1185">Reference proteome</keyword>
<feature type="region of interest" description="Disordered" evidence="1">
    <location>
        <begin position="527"/>
        <end position="568"/>
    </location>
</feature>
<name>A0A9W8J4J7_9AGAR</name>
<sequence>MADLKNAICDLQNSLLRLSHQSDEELYRVEGKKMEAIIRQLRDTDRDGKRKMMGTVVAKFCTEYLEARKAHRDGREYKFTRDWRKSRATVVWKSKDSSRGERPAKSLAADVQKPSESKGNAPEPPAKSAAADVPKPAASKGKAPERPVPKPPTIDLNNPPRKQVSAGIFVGIDWPACRLKLQNPGSAAHPVSGRLIKNTGYVYPAPKAPAGEPKKPVKTKTVAAKQPGESAPKTPVGSNQGSTSKTSAVQATKKIFNFKIFGKVKPRVVIEIPGRKSGETLKAAGEKEKAGGGKGKGKEIIKQRPRTSREEHEHGEALYDPAEDSDSSGYADEPVGAKRKGKSGQKGSTSKKPKSVAILSDTGSESSIPIIQRRSLPTKKSGKNIGQVKTPTNPLPSGQRKSRPRSNFFKYLPTATVNFLLAIRDRKEPPTTEEKQAYDSWLAGVIKTNPAMKPQKERSNTNKAAILLGQSLDPPAGLVANESPCNYCKEYCPVRCFVMDQGTSCLMCNFFRHSTCKKNGNRVMEMGSKRLKNEKSKSKAGEKGKSKEKPGEEIKDPVADSMPEDTRPPEVLNEQLWAEVQFTQAQQGSAIRAIQSQMDAMTLGMAACGSLLKDAKQKVQYHSSIRTGVDETVADSSKTLAESIEKIIAGRDQLEELNPGVPHHLLEDHIKNLNALISLGLEFSQTFQAVADNAHWATVALGEWLQGLERGKQPATLKWLKLMTRGKKERPAIWLRVTKGRVRRKEAWVRRKEARVRRKKAQSKVMSELLSTPLPSTPFGLSSVAALQTYRTLILHPY</sequence>
<dbReference type="EMBL" id="JANBPK010001113">
    <property type="protein sequence ID" value="KAJ2925813.1"/>
    <property type="molecule type" value="Genomic_DNA"/>
</dbReference>
<feature type="region of interest" description="Disordered" evidence="1">
    <location>
        <begin position="207"/>
        <end position="245"/>
    </location>
</feature>